<gene>
    <name evidence="1" type="ORF">FloV-SA2_00209</name>
</gene>
<name>A0AB39JF30_9VIRU</name>
<reference evidence="1" key="1">
    <citation type="submission" date="2024-03" db="EMBL/GenBank/DDBJ databases">
        <title>Eukaryotic viruses encode the ribosomal protein eL40.</title>
        <authorList>
            <person name="Thomy J."/>
            <person name="Schvarcz C.R."/>
            <person name="McBeain K.A."/>
            <person name="Edwards K.F."/>
            <person name="Steward G.F."/>
        </authorList>
    </citation>
    <scope>NUCLEOTIDE SEQUENCE</scope>
    <source>
        <strain evidence="1">FloV-SA2</strain>
    </source>
</reference>
<protein>
    <submittedName>
        <fullName evidence="1">Uncharacterized protein</fullName>
    </submittedName>
</protein>
<proteinExistence type="predicted"/>
<evidence type="ECO:0000313" key="1">
    <source>
        <dbReference type="EMBL" id="XDO02028.1"/>
    </source>
</evidence>
<sequence length="33" mass="3898">MNNIPENIKNKIIFDSIILLKYLAVGKMYMKKL</sequence>
<dbReference type="EMBL" id="PP542043">
    <property type="protein sequence ID" value="XDO02028.1"/>
    <property type="molecule type" value="Genomic_DNA"/>
</dbReference>
<accession>A0AB39JF30</accession>
<organism evidence="1">
    <name type="scientific">Florenciella sp. virus SA2</name>
    <dbReference type="NCBI Taxonomy" id="3240092"/>
    <lineage>
        <taxon>Viruses</taxon>
    </lineage>
</organism>